<comment type="caution">
    <text evidence="2">The sequence shown here is derived from an EMBL/GenBank/DDBJ whole genome shotgun (WGS) entry which is preliminary data.</text>
</comment>
<feature type="compositionally biased region" description="Polar residues" evidence="1">
    <location>
        <begin position="17"/>
        <end position="27"/>
    </location>
</feature>
<keyword evidence="3" id="KW-1185">Reference proteome</keyword>
<gene>
    <name evidence="2" type="ORF">ACFFJK_15880</name>
</gene>
<dbReference type="Proteomes" id="UP001589773">
    <property type="component" value="Unassembled WGS sequence"/>
</dbReference>
<sequence>MTNRTNEGGLPRLAGNHPSQTRTQIRAQSRPRVRLRGGSQ</sequence>
<protein>
    <submittedName>
        <fullName evidence="2">Uncharacterized protein</fullName>
    </submittedName>
</protein>
<evidence type="ECO:0000256" key="1">
    <source>
        <dbReference type="SAM" id="MobiDB-lite"/>
    </source>
</evidence>
<dbReference type="RefSeq" id="WP_379680415.1">
    <property type="nucleotide sequence ID" value="NZ_JBHLWP010000013.1"/>
</dbReference>
<feature type="compositionally biased region" description="Basic residues" evidence="1">
    <location>
        <begin position="29"/>
        <end position="40"/>
    </location>
</feature>
<proteinExistence type="predicted"/>
<evidence type="ECO:0000313" key="2">
    <source>
        <dbReference type="EMBL" id="MFC0253378.1"/>
    </source>
</evidence>
<feature type="region of interest" description="Disordered" evidence="1">
    <location>
        <begin position="1"/>
        <end position="40"/>
    </location>
</feature>
<accession>A0ABV6FIM2</accession>
<name>A0ABV6FIM2_9BURK</name>
<reference evidence="2 3" key="1">
    <citation type="submission" date="2024-09" db="EMBL/GenBank/DDBJ databases">
        <authorList>
            <person name="Sun Q."/>
            <person name="Mori K."/>
        </authorList>
    </citation>
    <scope>NUCLEOTIDE SEQUENCE [LARGE SCALE GENOMIC DNA]</scope>
    <source>
        <strain evidence="2 3">CCM 7792</strain>
    </source>
</reference>
<evidence type="ECO:0000313" key="3">
    <source>
        <dbReference type="Proteomes" id="UP001589773"/>
    </source>
</evidence>
<dbReference type="EMBL" id="JBHLWP010000013">
    <property type="protein sequence ID" value="MFC0253378.1"/>
    <property type="molecule type" value="Genomic_DNA"/>
</dbReference>
<organism evidence="2 3">
    <name type="scientific">Massilia consociata</name>
    <dbReference type="NCBI Taxonomy" id="760117"/>
    <lineage>
        <taxon>Bacteria</taxon>
        <taxon>Pseudomonadati</taxon>
        <taxon>Pseudomonadota</taxon>
        <taxon>Betaproteobacteria</taxon>
        <taxon>Burkholderiales</taxon>
        <taxon>Oxalobacteraceae</taxon>
        <taxon>Telluria group</taxon>
        <taxon>Massilia</taxon>
    </lineage>
</organism>